<dbReference type="Pfam" id="PF21602">
    <property type="entry name" value="GldM_3rd"/>
    <property type="match status" value="1"/>
</dbReference>
<dbReference type="NCBIfam" id="TIGR03517">
    <property type="entry name" value="GldM_gliding"/>
    <property type="match status" value="1"/>
</dbReference>
<dbReference type="AlphaFoldDB" id="A0A0F5JDV2"/>
<dbReference type="Pfam" id="PF12080">
    <property type="entry name" value="GldM_4th"/>
    <property type="match status" value="1"/>
</dbReference>
<evidence type="ECO:0000313" key="5">
    <source>
        <dbReference type="EMBL" id="KKB56011.1"/>
    </source>
</evidence>
<dbReference type="RefSeq" id="WP_010800989.1">
    <property type="nucleotide sequence ID" value="NZ_KQ033912.1"/>
</dbReference>
<dbReference type="HOGENOM" id="CLU_039600_0_0_10"/>
<accession>A0A0F5JDV2</accession>
<feature type="domain" description="Gliding motility-associated protein GldM first immunoglobulin-like" evidence="3">
    <location>
        <begin position="225"/>
        <end position="319"/>
    </location>
</feature>
<feature type="domain" description="Gliding motility-associated protein GldM C-terminal" evidence="1">
    <location>
        <begin position="407"/>
        <end position="522"/>
    </location>
</feature>
<reference evidence="5 6" key="1">
    <citation type="submission" date="2013-04" db="EMBL/GenBank/DDBJ databases">
        <title>The Genome Sequence of Parabacteroides goldsteinii DSM 19448.</title>
        <authorList>
            <consortium name="The Broad Institute Genomics Platform"/>
            <person name="Earl A."/>
            <person name="Ward D."/>
            <person name="Feldgarden M."/>
            <person name="Gevers D."/>
            <person name="Martens E."/>
            <person name="Sakamoto M."/>
            <person name="Benno Y."/>
            <person name="Song Y."/>
            <person name="Liu C."/>
            <person name="Lee J."/>
            <person name="Bolanos M."/>
            <person name="Vaisanen M.L."/>
            <person name="Finegold S.M."/>
            <person name="Walker B."/>
            <person name="Young S."/>
            <person name="Zeng Q."/>
            <person name="Gargeya S."/>
            <person name="Fitzgerald M."/>
            <person name="Haas B."/>
            <person name="Abouelleil A."/>
            <person name="Allen A.W."/>
            <person name="Alvarado L."/>
            <person name="Arachchi H.M."/>
            <person name="Berlin A.M."/>
            <person name="Chapman S.B."/>
            <person name="Gainer-Dewar J."/>
            <person name="Goldberg J."/>
            <person name="Griggs A."/>
            <person name="Gujja S."/>
            <person name="Hansen M."/>
            <person name="Howarth C."/>
            <person name="Imamovic A."/>
            <person name="Ireland A."/>
            <person name="Larimer J."/>
            <person name="McCowan C."/>
            <person name="Murphy C."/>
            <person name="Pearson M."/>
            <person name="Poon T.W."/>
            <person name="Priest M."/>
            <person name="Roberts A."/>
            <person name="Saif S."/>
            <person name="Shea T."/>
            <person name="Sisk P."/>
            <person name="Sykes S."/>
            <person name="Wortman J."/>
            <person name="Nusbaum C."/>
            <person name="Birren B."/>
        </authorList>
    </citation>
    <scope>NUCLEOTIDE SEQUENCE [LARGE SCALE GENOMIC DNA]</scope>
    <source>
        <strain evidence="5 6">DSM 19448</strain>
    </source>
</reference>
<feature type="domain" description="Gliding motility-associated protein GldM second immunoglobulin-like" evidence="4">
    <location>
        <begin position="322"/>
        <end position="404"/>
    </location>
</feature>
<evidence type="ECO:0000259" key="3">
    <source>
        <dbReference type="Pfam" id="PF21601"/>
    </source>
</evidence>
<gene>
    <name evidence="5" type="ORF">HMPREF1535_01984</name>
</gene>
<evidence type="ECO:0000313" key="6">
    <source>
        <dbReference type="Proteomes" id="UP000033047"/>
    </source>
</evidence>
<dbReference type="GeneID" id="69983266"/>
<sequence>MSGIANNPNSPRQKMINLMYLVFIAMMALNVSSEVLDGFELVEDSLRTSISNSAHRNEIVAGELDTYYQSNPEKVKEWYDKGKQVKSASDSLYNYVQDLKQRIAVIADGKDANVNKIEHKDDLEAASRIMLGPVTGEGKKLREAIDAYRVMMGEMVQDSAKTRILEASLSTTPPHKAGINTRTWEEALFENMPVAAAVTLLTKLQSDIRYAEGEVLNNLLNSVDVGDYRVNQMTAQVIPESQIVMRGSQYKANIVLSAVDSTKRPAVFVNGKQLPEDSRGQFTAIAGAPGTYPIKGYIEMPNNDGSMMRQNFESEYFVTEPSATVAPLLMNVLYAGIANEMRIAVPGVPSGNVTATMTNGTLTRKGDIWEARPSKVGTDAVISVNARMADGRSVEMAKNTFRVRALPDPMPYIEYKDQNGNMRKFRGGNMTKRNLIETEVLQAAIDDEILNIKFDVLRFELLFFDSMGNAIPEVSQGPRFSDNQKDRIRRLTRGKRFFIRGVVAKGPDGLERTLTPIEVIVN</sequence>
<dbReference type="InterPro" id="IPR048405">
    <property type="entry name" value="GldM_Ig-like-1"/>
</dbReference>
<dbReference type="InterPro" id="IPR048406">
    <property type="entry name" value="GldM_Ig-like-2"/>
</dbReference>
<dbReference type="Pfam" id="PF21601">
    <property type="entry name" value="GldM_2nd"/>
    <property type="match status" value="1"/>
</dbReference>
<dbReference type="InterPro" id="IPR022719">
    <property type="entry name" value="Motility-assoc_prot_GldM_C"/>
</dbReference>
<comment type="caution">
    <text evidence="5">The sequence shown here is derived from an EMBL/GenBank/DDBJ whole genome shotgun (WGS) entry which is preliminary data.</text>
</comment>
<feature type="domain" description="Gliding motility-associated protein GldM N-terminal" evidence="2">
    <location>
        <begin position="34"/>
        <end position="221"/>
    </location>
</feature>
<evidence type="ECO:0000259" key="4">
    <source>
        <dbReference type="Pfam" id="PF21602"/>
    </source>
</evidence>
<dbReference type="EMBL" id="AQHV01000011">
    <property type="protein sequence ID" value="KKB56011.1"/>
    <property type="molecule type" value="Genomic_DNA"/>
</dbReference>
<protein>
    <submittedName>
        <fullName evidence="5">Gliding motility-associated protein GldM</fullName>
    </submittedName>
</protein>
<proteinExistence type="predicted"/>
<evidence type="ECO:0000259" key="2">
    <source>
        <dbReference type="Pfam" id="PF12081"/>
    </source>
</evidence>
<evidence type="ECO:0000259" key="1">
    <source>
        <dbReference type="Pfam" id="PF12080"/>
    </source>
</evidence>
<dbReference type="Proteomes" id="UP000033047">
    <property type="component" value="Unassembled WGS sequence"/>
</dbReference>
<dbReference type="PATRIC" id="fig|927665.4.peg.2035"/>
<dbReference type="Pfam" id="PF12081">
    <property type="entry name" value="GldM_1st"/>
    <property type="match status" value="1"/>
</dbReference>
<dbReference type="InterPro" id="IPR019859">
    <property type="entry name" value="Motility-assoc_prot_GldM"/>
</dbReference>
<dbReference type="STRING" id="927665.HMPREF1535_01984"/>
<organism evidence="5 6">
    <name type="scientific">Parabacteroides goldsteinii DSM 19448 = WAL 12034</name>
    <dbReference type="NCBI Taxonomy" id="927665"/>
    <lineage>
        <taxon>Bacteria</taxon>
        <taxon>Pseudomonadati</taxon>
        <taxon>Bacteroidota</taxon>
        <taxon>Bacteroidia</taxon>
        <taxon>Bacteroidales</taxon>
        <taxon>Tannerellaceae</taxon>
        <taxon>Parabacteroides</taxon>
    </lineage>
</organism>
<name>A0A0F5JDV2_9BACT</name>
<dbReference type="InterPro" id="IPR022720">
    <property type="entry name" value="Motility-assoc_prot_GldM_N"/>
</dbReference>